<proteinExistence type="inferred from homology"/>
<keyword evidence="5 7" id="KW-0067">ATP-binding</keyword>
<dbReference type="InterPro" id="IPR003439">
    <property type="entry name" value="ABC_transporter-like_ATP-bd"/>
</dbReference>
<evidence type="ECO:0000259" key="6">
    <source>
        <dbReference type="PROSITE" id="PS50893"/>
    </source>
</evidence>
<protein>
    <submittedName>
        <fullName evidence="7">ABC transporter ATP-binding protein</fullName>
    </submittedName>
</protein>
<sequence length="345" mass="37722">MSLAEPTTTLPGAPEPILSIRGLVKHFNVRLGAFGERGATVHALDGITFDVFEGETLSLVGESGCGKSTAGTTVLRLQTPTAGEILYGGRDLAKLSEKELRPLRADLQIVFQDPYSTLNPRMTVGEELAAPILHHGHATRKTVAKVVEQLLADVGLPARFASRYPHELSGGQRQRVVIARALGCRPRFIVCDEAISALDVSVQAQIINLLQDLQEKYGLTYLFIAHDLAVVRHISTRVAVMYLGRFAELAPSEDLFRMPLHPYTRALLSAVPEADPVVERSRKRQILEGDVPSPLDPPPGCRFHTRCPMAQEICRSAVPEWREVRPNHHVACHFAGPDPAPGLPS</sequence>
<name>A0A931I348_9HYPH</name>
<dbReference type="InterPro" id="IPR013563">
    <property type="entry name" value="Oligopep_ABC_C"/>
</dbReference>
<organism evidence="7 8">
    <name type="scientific">Methylobrevis albus</name>
    <dbReference type="NCBI Taxonomy" id="2793297"/>
    <lineage>
        <taxon>Bacteria</taxon>
        <taxon>Pseudomonadati</taxon>
        <taxon>Pseudomonadota</taxon>
        <taxon>Alphaproteobacteria</taxon>
        <taxon>Hyphomicrobiales</taxon>
        <taxon>Pleomorphomonadaceae</taxon>
        <taxon>Methylobrevis</taxon>
    </lineage>
</organism>
<evidence type="ECO:0000256" key="1">
    <source>
        <dbReference type="ARBA" id="ARBA00004417"/>
    </source>
</evidence>
<dbReference type="PANTHER" id="PTHR43776:SF7">
    <property type="entry name" value="D,D-DIPEPTIDE TRANSPORT ATP-BINDING PROTEIN DDPF-RELATED"/>
    <property type="match status" value="1"/>
</dbReference>
<evidence type="ECO:0000256" key="2">
    <source>
        <dbReference type="ARBA" id="ARBA00005417"/>
    </source>
</evidence>
<evidence type="ECO:0000256" key="5">
    <source>
        <dbReference type="ARBA" id="ARBA00022840"/>
    </source>
</evidence>
<comment type="caution">
    <text evidence="7">The sequence shown here is derived from an EMBL/GenBank/DDBJ whole genome shotgun (WGS) entry which is preliminary data.</text>
</comment>
<dbReference type="EMBL" id="JADZLT010000050">
    <property type="protein sequence ID" value="MBH0238428.1"/>
    <property type="molecule type" value="Genomic_DNA"/>
</dbReference>
<keyword evidence="4" id="KW-0547">Nucleotide-binding</keyword>
<keyword evidence="3" id="KW-0813">Transport</keyword>
<dbReference type="GO" id="GO:0015833">
    <property type="term" value="P:peptide transport"/>
    <property type="evidence" value="ECO:0007669"/>
    <property type="project" value="InterPro"/>
</dbReference>
<dbReference type="InterPro" id="IPR017871">
    <property type="entry name" value="ABC_transporter-like_CS"/>
</dbReference>
<dbReference type="SMART" id="SM00382">
    <property type="entry name" value="AAA"/>
    <property type="match status" value="1"/>
</dbReference>
<accession>A0A931I348</accession>
<dbReference type="PROSITE" id="PS50893">
    <property type="entry name" value="ABC_TRANSPORTER_2"/>
    <property type="match status" value="1"/>
</dbReference>
<dbReference type="GO" id="GO:0005524">
    <property type="term" value="F:ATP binding"/>
    <property type="evidence" value="ECO:0007669"/>
    <property type="project" value="UniProtKB-KW"/>
</dbReference>
<dbReference type="InterPro" id="IPR050319">
    <property type="entry name" value="ABC_transp_ATP-bind"/>
</dbReference>
<dbReference type="Pfam" id="PF00005">
    <property type="entry name" value="ABC_tran"/>
    <property type="match status" value="1"/>
</dbReference>
<dbReference type="NCBIfam" id="TIGR01727">
    <property type="entry name" value="oligo_HPY"/>
    <property type="match status" value="1"/>
</dbReference>
<evidence type="ECO:0000256" key="4">
    <source>
        <dbReference type="ARBA" id="ARBA00022741"/>
    </source>
</evidence>
<dbReference type="PANTHER" id="PTHR43776">
    <property type="entry name" value="TRANSPORT ATP-BINDING PROTEIN"/>
    <property type="match status" value="1"/>
</dbReference>
<gene>
    <name evidence="7" type="ORF">I5731_11390</name>
</gene>
<dbReference type="FunFam" id="3.40.50.300:FF:000016">
    <property type="entry name" value="Oligopeptide ABC transporter ATP-binding component"/>
    <property type="match status" value="1"/>
</dbReference>
<dbReference type="PROSITE" id="PS00211">
    <property type="entry name" value="ABC_TRANSPORTER_1"/>
    <property type="match status" value="1"/>
</dbReference>
<dbReference type="AlphaFoldDB" id="A0A931I348"/>
<dbReference type="GO" id="GO:0016887">
    <property type="term" value="F:ATP hydrolysis activity"/>
    <property type="evidence" value="ECO:0007669"/>
    <property type="project" value="InterPro"/>
</dbReference>
<evidence type="ECO:0000256" key="3">
    <source>
        <dbReference type="ARBA" id="ARBA00022448"/>
    </source>
</evidence>
<dbReference type="InterPro" id="IPR027417">
    <property type="entry name" value="P-loop_NTPase"/>
</dbReference>
<dbReference type="GO" id="GO:0005886">
    <property type="term" value="C:plasma membrane"/>
    <property type="evidence" value="ECO:0007669"/>
    <property type="project" value="UniProtKB-SubCell"/>
</dbReference>
<comment type="subcellular location">
    <subcellularLocation>
        <location evidence="1">Cell inner membrane</location>
        <topology evidence="1">Peripheral membrane protein</topology>
    </subcellularLocation>
</comment>
<dbReference type="InterPro" id="IPR003593">
    <property type="entry name" value="AAA+_ATPase"/>
</dbReference>
<evidence type="ECO:0000313" key="7">
    <source>
        <dbReference type="EMBL" id="MBH0238428.1"/>
    </source>
</evidence>
<dbReference type="Gene3D" id="3.40.50.300">
    <property type="entry name" value="P-loop containing nucleotide triphosphate hydrolases"/>
    <property type="match status" value="1"/>
</dbReference>
<dbReference type="Pfam" id="PF08352">
    <property type="entry name" value="oligo_HPY"/>
    <property type="match status" value="1"/>
</dbReference>
<reference evidence="7" key="1">
    <citation type="submission" date="2020-12" db="EMBL/GenBank/DDBJ databases">
        <title>Methylobrevis albus sp. nov., isolated from fresh water lack sediment.</title>
        <authorList>
            <person name="Zou Q."/>
        </authorList>
    </citation>
    <scope>NUCLEOTIDE SEQUENCE</scope>
    <source>
        <strain evidence="7">L22</strain>
    </source>
</reference>
<dbReference type="SUPFAM" id="SSF52540">
    <property type="entry name" value="P-loop containing nucleoside triphosphate hydrolases"/>
    <property type="match status" value="1"/>
</dbReference>
<feature type="domain" description="ABC transporter" evidence="6">
    <location>
        <begin position="29"/>
        <end position="268"/>
    </location>
</feature>
<dbReference type="Proteomes" id="UP000631694">
    <property type="component" value="Unassembled WGS sequence"/>
</dbReference>
<dbReference type="CDD" id="cd03257">
    <property type="entry name" value="ABC_NikE_OppD_transporters"/>
    <property type="match status" value="1"/>
</dbReference>
<evidence type="ECO:0000313" key="8">
    <source>
        <dbReference type="Proteomes" id="UP000631694"/>
    </source>
</evidence>
<dbReference type="GO" id="GO:0055085">
    <property type="term" value="P:transmembrane transport"/>
    <property type="evidence" value="ECO:0007669"/>
    <property type="project" value="UniProtKB-ARBA"/>
</dbReference>
<comment type="similarity">
    <text evidence="2">Belongs to the ABC transporter superfamily.</text>
</comment>
<dbReference type="RefSeq" id="WP_197311496.1">
    <property type="nucleotide sequence ID" value="NZ_JADZLT010000050.1"/>
</dbReference>
<keyword evidence="8" id="KW-1185">Reference proteome</keyword>